<evidence type="ECO:0000256" key="9">
    <source>
        <dbReference type="ARBA" id="ARBA00022989"/>
    </source>
</evidence>
<feature type="transmembrane region" description="Helical" evidence="12">
    <location>
        <begin position="375"/>
        <end position="394"/>
    </location>
</feature>
<dbReference type="InterPro" id="IPR018113">
    <property type="entry name" value="PTrfase_EIIB_Cys"/>
</dbReference>
<keyword evidence="7 12" id="KW-0812">Transmembrane</keyword>
<feature type="transmembrane region" description="Helical" evidence="12">
    <location>
        <begin position="400"/>
        <end position="421"/>
    </location>
</feature>
<dbReference type="InterPro" id="IPR013013">
    <property type="entry name" value="PTS_EIIC_1"/>
</dbReference>
<dbReference type="EMBL" id="CP017015">
    <property type="protein sequence ID" value="AOG60445.1"/>
    <property type="molecule type" value="Genomic_DNA"/>
</dbReference>
<gene>
    <name evidence="15" type="primary">scrA</name>
    <name evidence="15" type="ORF">SHELI_v1c04940</name>
</gene>
<dbReference type="PROSITE" id="PS51103">
    <property type="entry name" value="PTS_EIIC_TYPE_1"/>
    <property type="match status" value="1"/>
</dbReference>
<feature type="active site" description="Phosphocysteine intermediate; for EIIB activity" evidence="11">
    <location>
        <position position="30"/>
    </location>
</feature>
<evidence type="ECO:0000259" key="13">
    <source>
        <dbReference type="PROSITE" id="PS51098"/>
    </source>
</evidence>
<evidence type="ECO:0000259" key="14">
    <source>
        <dbReference type="PROSITE" id="PS51103"/>
    </source>
</evidence>
<feature type="transmembrane region" description="Helical" evidence="12">
    <location>
        <begin position="121"/>
        <end position="143"/>
    </location>
</feature>
<dbReference type="PANTHER" id="PTHR30175">
    <property type="entry name" value="PHOSPHOTRANSFERASE SYSTEM TRANSPORT PROTEIN"/>
    <property type="match status" value="1"/>
</dbReference>
<comment type="subcellular location">
    <subcellularLocation>
        <location evidence="1">Cell membrane</location>
        <topology evidence="1">Multi-pass membrane protein</topology>
    </subcellularLocation>
</comment>
<feature type="domain" description="PTS EIIC type-1" evidence="14">
    <location>
        <begin position="117"/>
        <end position="476"/>
    </location>
</feature>
<evidence type="ECO:0000256" key="6">
    <source>
        <dbReference type="ARBA" id="ARBA00022683"/>
    </source>
</evidence>
<dbReference type="GO" id="GO:0090563">
    <property type="term" value="F:protein-phosphocysteine-sugar phosphotransferase activity"/>
    <property type="evidence" value="ECO:0007669"/>
    <property type="project" value="TreeGrafter"/>
</dbReference>
<keyword evidence="10 12" id="KW-0472">Membrane</keyword>
<evidence type="ECO:0000256" key="11">
    <source>
        <dbReference type="PROSITE-ProRule" id="PRU00421"/>
    </source>
</evidence>
<keyword evidence="8" id="KW-0418">Kinase</keyword>
<keyword evidence="5" id="KW-0808">Transferase</keyword>
<evidence type="ECO:0000313" key="15">
    <source>
        <dbReference type="EMBL" id="AOG60445.1"/>
    </source>
</evidence>
<dbReference type="GO" id="GO:0008982">
    <property type="term" value="F:protein-N(PI)-phosphohistidine-sugar phosphotransferase activity"/>
    <property type="evidence" value="ECO:0007669"/>
    <property type="project" value="InterPro"/>
</dbReference>
<evidence type="ECO:0000313" key="16">
    <source>
        <dbReference type="Proteomes" id="UP000094378"/>
    </source>
</evidence>
<feature type="transmembrane region" description="Helical" evidence="12">
    <location>
        <begin position="342"/>
        <end position="363"/>
    </location>
</feature>
<dbReference type="GO" id="GO:0009401">
    <property type="term" value="P:phosphoenolpyruvate-dependent sugar phosphotransferase system"/>
    <property type="evidence" value="ECO:0007669"/>
    <property type="project" value="UniProtKB-KW"/>
</dbReference>
<feature type="transmembrane region" description="Helical" evidence="12">
    <location>
        <begin position="191"/>
        <end position="210"/>
    </location>
</feature>
<feature type="transmembrane region" description="Helical" evidence="12">
    <location>
        <begin position="290"/>
        <end position="310"/>
    </location>
</feature>
<dbReference type="Gene3D" id="3.30.1360.60">
    <property type="entry name" value="Glucose permease domain IIB"/>
    <property type="match status" value="1"/>
</dbReference>
<feature type="domain" description="PTS EIIB type-1" evidence="13">
    <location>
        <begin position="8"/>
        <end position="90"/>
    </location>
</feature>
<dbReference type="AlphaFoldDB" id="A0A1B3SKK5"/>
<reference evidence="15 16" key="1">
    <citation type="submission" date="2016-08" db="EMBL/GenBank/DDBJ databases">
        <title>Complete genome sequence of Spiroplasma helicoides TABS-2 (DSM 22551).</title>
        <authorList>
            <person name="Shen W.-Y."/>
            <person name="Lo W.-S."/>
            <person name="Lai Y.-C."/>
            <person name="Kuo C.-H."/>
        </authorList>
    </citation>
    <scope>NUCLEOTIDE SEQUENCE [LARGE SCALE GENOMIC DNA]</scope>
    <source>
        <strain evidence="15 16">TABS-2</strain>
    </source>
</reference>
<dbReference type="PATRIC" id="fig|216938.3.peg.503"/>
<evidence type="ECO:0000256" key="12">
    <source>
        <dbReference type="SAM" id="Phobius"/>
    </source>
</evidence>
<feature type="transmembrane region" description="Helical" evidence="12">
    <location>
        <begin position="163"/>
        <end position="184"/>
    </location>
</feature>
<keyword evidence="3" id="KW-1003">Cell membrane</keyword>
<dbReference type="PROSITE" id="PS51098">
    <property type="entry name" value="PTS_EIIB_TYPE_1"/>
    <property type="match status" value="1"/>
</dbReference>
<dbReference type="InterPro" id="IPR001996">
    <property type="entry name" value="PTS_IIB_1"/>
</dbReference>
<dbReference type="Proteomes" id="UP000094378">
    <property type="component" value="Chromosome"/>
</dbReference>
<keyword evidence="4" id="KW-0762">Sugar transport</keyword>
<protein>
    <submittedName>
        <fullName evidence="15">PTS system, sucrose-specific IIBC component</fullName>
    </submittedName>
</protein>
<evidence type="ECO:0000256" key="3">
    <source>
        <dbReference type="ARBA" id="ARBA00022475"/>
    </source>
</evidence>
<evidence type="ECO:0000256" key="1">
    <source>
        <dbReference type="ARBA" id="ARBA00004651"/>
    </source>
</evidence>
<dbReference type="PROSITE" id="PS01035">
    <property type="entry name" value="PTS_EIIB_TYPE_1_CYS"/>
    <property type="match status" value="1"/>
</dbReference>
<evidence type="ECO:0000256" key="2">
    <source>
        <dbReference type="ARBA" id="ARBA00022448"/>
    </source>
</evidence>
<keyword evidence="9 12" id="KW-1133">Transmembrane helix</keyword>
<accession>A0A1B3SKK5</accession>
<evidence type="ECO:0000256" key="8">
    <source>
        <dbReference type="ARBA" id="ARBA00022777"/>
    </source>
</evidence>
<evidence type="ECO:0000256" key="7">
    <source>
        <dbReference type="ARBA" id="ARBA00022692"/>
    </source>
</evidence>
<proteinExistence type="predicted"/>
<dbReference type="GO" id="GO:0016301">
    <property type="term" value="F:kinase activity"/>
    <property type="evidence" value="ECO:0007669"/>
    <property type="project" value="UniProtKB-KW"/>
</dbReference>
<feature type="transmembrane region" description="Helical" evidence="12">
    <location>
        <begin position="442"/>
        <end position="464"/>
    </location>
</feature>
<dbReference type="Pfam" id="PF02378">
    <property type="entry name" value="PTS_EIIC"/>
    <property type="match status" value="1"/>
</dbReference>
<dbReference type="InterPro" id="IPR003352">
    <property type="entry name" value="PTS_EIIC"/>
</dbReference>
<organism evidence="15 16">
    <name type="scientific">Spiroplasma helicoides</name>
    <dbReference type="NCBI Taxonomy" id="216938"/>
    <lineage>
        <taxon>Bacteria</taxon>
        <taxon>Bacillati</taxon>
        <taxon>Mycoplasmatota</taxon>
        <taxon>Mollicutes</taxon>
        <taxon>Entomoplasmatales</taxon>
        <taxon>Spiroplasmataceae</taxon>
        <taxon>Spiroplasma</taxon>
    </lineage>
</organism>
<keyword evidence="2" id="KW-0813">Transport</keyword>
<name>A0A1B3SKK5_9MOLU</name>
<keyword evidence="6" id="KW-0598">Phosphotransferase system</keyword>
<evidence type="ECO:0000256" key="5">
    <source>
        <dbReference type="ARBA" id="ARBA00022679"/>
    </source>
</evidence>
<dbReference type="KEGG" id="shj:SHELI_v1c04940"/>
<dbReference type="PANTHER" id="PTHR30175:SF1">
    <property type="entry name" value="PTS SYSTEM ARBUTIN-, CELLOBIOSE-, AND SALICIN-SPECIFIC EIIBC COMPONENT-RELATED"/>
    <property type="match status" value="1"/>
</dbReference>
<dbReference type="Pfam" id="PF00367">
    <property type="entry name" value="PTS_EIIB"/>
    <property type="match status" value="1"/>
</dbReference>
<keyword evidence="16" id="KW-1185">Reference proteome</keyword>
<dbReference type="GO" id="GO:0005886">
    <property type="term" value="C:plasma membrane"/>
    <property type="evidence" value="ECO:0007669"/>
    <property type="project" value="UniProtKB-SubCell"/>
</dbReference>
<feature type="transmembrane region" description="Helical" evidence="12">
    <location>
        <begin position="258"/>
        <end position="284"/>
    </location>
</feature>
<dbReference type="RefSeq" id="WP_069116391.1">
    <property type="nucleotide sequence ID" value="NZ_CP017015.1"/>
</dbReference>
<evidence type="ECO:0000256" key="4">
    <source>
        <dbReference type="ARBA" id="ARBA00022597"/>
    </source>
</evidence>
<feature type="transmembrane region" description="Helical" evidence="12">
    <location>
        <begin position="230"/>
        <end position="246"/>
    </location>
</feature>
<dbReference type="SUPFAM" id="SSF55604">
    <property type="entry name" value="Glucose permease domain IIB"/>
    <property type="match status" value="1"/>
</dbReference>
<dbReference type="InterPro" id="IPR050558">
    <property type="entry name" value="PTS_Sugar-Specific_Components"/>
</dbReference>
<evidence type="ECO:0000256" key="10">
    <source>
        <dbReference type="ARBA" id="ARBA00023136"/>
    </source>
</evidence>
<dbReference type="STRING" id="216938.SHELI_v1c04940"/>
<sequence length="736" mass="81981">MNKSERQELMVQNILEKVGGSDNVKDVYNCATRMRLTLVNPDLAKINELKIITNIRGALWANGELQLIIGAEVSSITELLKSKLNNNNTKKEIANTDFNTKKVVAEQNVSLWRRFLKSVSAFFGPLIPFLIGVGLIMAFQQFLIRTHLGSDPSKGTLGVDYNMFDYVLNVISSNGFKMMGVIAMWSVVRYLGGKVPTALALALLMVSPIIPEAGIDLFKLGDWQISIKPFYSTILVFIVMGVIIAYSQKAMEKHFHPVANFILNPFLTILIGGFLAFFVMGPIMGIVENALLKAFNWFMNLPIGIGALIVGLTWQPLVVLGVHNILFFAAVADLSVNNNPSIFLAAAFAAAWAQMGATIAVGLKTKKTIDKSAAFLAALPGIISGPTESCIYGVNLPKGLPFLTGVLAGGIGGWMIGIFKVTLDNLAGLGGIVGFLAYTDDLVLAIVIDLASLGLGILITYFLWKEEKTEKTLTLKTTSKFAKLEHLKGLNDYSAQELIRLVRKSNKKSIDKEWLLNNIEISKNEIIKINKEIEKDILTLIENIKGDKQDKVFNNELIKKLKVINSDRQVQLNNVYNELKKSLADLKKLNVFTKKHYKLSVKKSNLEYTINRFTQLREDKNASLFNKGQKLLGMNNKEKMEKGRQLVEVSNTSNYKLAKIEALKSKVVELEKLLSVSEKDLSGETLKYYSNIEGYVNKVESIKNKDLTIIKYLYYNDIHSLEIKENLLKPRIIQVA</sequence>
<dbReference type="InterPro" id="IPR036878">
    <property type="entry name" value="Glu_permease_IIB"/>
</dbReference>
<dbReference type="OrthoDB" id="400707at2"/>